<dbReference type="OrthoDB" id="361797at2759"/>
<evidence type="ECO:0000313" key="2">
    <source>
        <dbReference type="EMBL" id="GIQ90269.1"/>
    </source>
</evidence>
<evidence type="ECO:0000259" key="1">
    <source>
        <dbReference type="Pfam" id="PF07992"/>
    </source>
</evidence>
<gene>
    <name evidence="2" type="ORF">KIPB_013002</name>
</gene>
<dbReference type="Pfam" id="PF07992">
    <property type="entry name" value="Pyr_redox_2"/>
    <property type="match status" value="1"/>
</dbReference>
<dbReference type="PRINTS" id="PR00368">
    <property type="entry name" value="FADPNR"/>
</dbReference>
<dbReference type="PRINTS" id="PR00411">
    <property type="entry name" value="PNDRDTASEI"/>
</dbReference>
<dbReference type="AlphaFoldDB" id="A0A9K3GNE7"/>
<proteinExistence type="predicted"/>
<reference evidence="2 3" key="1">
    <citation type="journal article" date="2018" name="PLoS ONE">
        <title>The draft genome of Kipferlia bialata reveals reductive genome evolution in fornicate parasites.</title>
        <authorList>
            <person name="Tanifuji G."/>
            <person name="Takabayashi S."/>
            <person name="Kume K."/>
            <person name="Takagi M."/>
            <person name="Nakayama T."/>
            <person name="Kamikawa R."/>
            <person name="Inagaki Y."/>
            <person name="Hashimoto T."/>
        </authorList>
    </citation>
    <scope>NUCLEOTIDE SEQUENCE [LARGE SCALE GENOMIC DNA]</scope>
    <source>
        <strain evidence="2">NY0173</strain>
    </source>
</reference>
<protein>
    <recommendedName>
        <fullName evidence="1">FAD/NAD(P)-binding domain-containing protein</fullName>
    </recommendedName>
</protein>
<dbReference type="SUPFAM" id="SSF51905">
    <property type="entry name" value="FAD/NAD(P)-binding domain"/>
    <property type="match status" value="1"/>
</dbReference>
<sequence>GEIMRHVKQHVPEELWDQIIEEPVTEPLQDDLTEIAGRKMDKMLKGVEKRWNTRAEFVDAHTVRLIPVTGTHSPNLGNGEDTCATELVTADKIFIGVGTAPFVPDCPGLREIKHGRLLTNEEIFHVEPKFRVAVLCGGVISMELSEALCSLGCEVTIIHRSPNLRVGNGVPKHVSDMIEAKLVEKGVRVIHPCTMEGWTQHPETHALTCTLASGEIIDCDYVLSACGRRPVNDTLNLSAAGVTTNAKGFIEVDKYLRTKTKNIFAPGDSNGHYLLSHAAMHQ</sequence>
<dbReference type="EMBL" id="BDIP01005979">
    <property type="protein sequence ID" value="GIQ90269.1"/>
    <property type="molecule type" value="Genomic_DNA"/>
</dbReference>
<feature type="domain" description="FAD/NAD(P)-binding" evidence="1">
    <location>
        <begin position="40"/>
        <end position="282"/>
    </location>
</feature>
<keyword evidence="3" id="KW-1185">Reference proteome</keyword>
<evidence type="ECO:0000313" key="3">
    <source>
        <dbReference type="Proteomes" id="UP000265618"/>
    </source>
</evidence>
<comment type="caution">
    <text evidence="2">The sequence shown here is derived from an EMBL/GenBank/DDBJ whole genome shotgun (WGS) entry which is preliminary data.</text>
</comment>
<dbReference type="PANTHER" id="PTHR43014">
    <property type="entry name" value="MERCURIC REDUCTASE"/>
    <property type="match status" value="1"/>
</dbReference>
<dbReference type="Proteomes" id="UP000265618">
    <property type="component" value="Unassembled WGS sequence"/>
</dbReference>
<dbReference type="GO" id="GO:0016491">
    <property type="term" value="F:oxidoreductase activity"/>
    <property type="evidence" value="ECO:0007669"/>
    <property type="project" value="InterPro"/>
</dbReference>
<dbReference type="Gene3D" id="3.50.50.60">
    <property type="entry name" value="FAD/NAD(P)-binding domain"/>
    <property type="match status" value="1"/>
</dbReference>
<dbReference type="InterPro" id="IPR036188">
    <property type="entry name" value="FAD/NAD-bd_sf"/>
</dbReference>
<organism evidence="2 3">
    <name type="scientific">Kipferlia bialata</name>
    <dbReference type="NCBI Taxonomy" id="797122"/>
    <lineage>
        <taxon>Eukaryota</taxon>
        <taxon>Metamonada</taxon>
        <taxon>Carpediemonas-like organisms</taxon>
        <taxon>Kipferlia</taxon>
    </lineage>
</organism>
<dbReference type="InterPro" id="IPR023753">
    <property type="entry name" value="FAD/NAD-binding_dom"/>
</dbReference>
<feature type="non-terminal residue" evidence="2">
    <location>
        <position position="282"/>
    </location>
</feature>
<feature type="non-terminal residue" evidence="2">
    <location>
        <position position="1"/>
    </location>
</feature>
<accession>A0A9K3GNE7</accession>
<name>A0A9K3GNE7_9EUKA</name>